<evidence type="ECO:0000256" key="1">
    <source>
        <dbReference type="SAM" id="MobiDB-lite"/>
    </source>
</evidence>
<evidence type="ECO:0000313" key="4">
    <source>
        <dbReference type="Proteomes" id="UP000711047"/>
    </source>
</evidence>
<accession>A0ABX2DGN0</accession>
<evidence type="ECO:0000256" key="2">
    <source>
        <dbReference type="SAM" id="SignalP"/>
    </source>
</evidence>
<feature type="region of interest" description="Disordered" evidence="1">
    <location>
        <begin position="24"/>
        <end position="94"/>
    </location>
</feature>
<reference evidence="3 4" key="1">
    <citation type="submission" date="2020-05" db="EMBL/GenBank/DDBJ databases">
        <title>Paenibacillus glebae, sp. nov., Paenibacillus humi sp. nov., Paenibacillus pedi sp. nov., Paenibacillus terrestris sp. nov. and Paenibacillus terricola sp. nov., isolated from a forest top soil sample.</title>
        <authorList>
            <person name="Qi S."/>
            <person name="Carlier A."/>
            <person name="Cnockaert M."/>
            <person name="Vandamme P."/>
        </authorList>
    </citation>
    <scope>NUCLEOTIDE SEQUENCE [LARGE SCALE GENOMIC DNA]</scope>
    <source>
        <strain evidence="3 4">LMG 29502</strain>
    </source>
</reference>
<protein>
    <recommendedName>
        <fullName evidence="5">Lipoprotein</fullName>
    </recommendedName>
</protein>
<sequence length="187" mass="19869">MYTKKIIMTLSLILSMLALSACGNAADTPSTESMQTVAPSAESVQTPAPSAEPEQTPAPTAEPEQTPEPSTGGNDTAAGSTELPKYLPEDFPMPKDVKIGLSHSEETEGRKTAMLIFTTTESMESVTKLYDDYLASKLGSESAKTVDPKNLIIQGTTKDNKQSWSIIGGPLASQEGVVELTVSWSEL</sequence>
<evidence type="ECO:0000313" key="3">
    <source>
        <dbReference type="EMBL" id="NQX43779.1"/>
    </source>
</evidence>
<dbReference type="PROSITE" id="PS51257">
    <property type="entry name" value="PROKAR_LIPOPROTEIN"/>
    <property type="match status" value="1"/>
</dbReference>
<evidence type="ECO:0008006" key="5">
    <source>
        <dbReference type="Google" id="ProtNLM"/>
    </source>
</evidence>
<proteinExistence type="predicted"/>
<feature type="compositionally biased region" description="Polar residues" evidence="1">
    <location>
        <begin position="27"/>
        <end position="45"/>
    </location>
</feature>
<keyword evidence="2" id="KW-0732">Signal</keyword>
<feature type="signal peptide" evidence="2">
    <location>
        <begin position="1"/>
        <end position="20"/>
    </location>
</feature>
<feature type="compositionally biased region" description="Low complexity" evidence="1">
    <location>
        <begin position="46"/>
        <end position="71"/>
    </location>
</feature>
<keyword evidence="4" id="KW-1185">Reference proteome</keyword>
<dbReference type="Proteomes" id="UP000711047">
    <property type="component" value="Unassembled WGS sequence"/>
</dbReference>
<dbReference type="EMBL" id="JABMKX010000001">
    <property type="protein sequence ID" value="NQX43779.1"/>
    <property type="molecule type" value="Genomic_DNA"/>
</dbReference>
<comment type="caution">
    <text evidence="3">The sequence shown here is derived from an EMBL/GenBank/DDBJ whole genome shotgun (WGS) entry which is preliminary data.</text>
</comment>
<feature type="chain" id="PRO_5045146465" description="Lipoprotein" evidence="2">
    <location>
        <begin position="21"/>
        <end position="187"/>
    </location>
</feature>
<organism evidence="3 4">
    <name type="scientific">Paenibacillus tritici</name>
    <dbReference type="NCBI Taxonomy" id="1873425"/>
    <lineage>
        <taxon>Bacteria</taxon>
        <taxon>Bacillati</taxon>
        <taxon>Bacillota</taxon>
        <taxon>Bacilli</taxon>
        <taxon>Bacillales</taxon>
        <taxon>Paenibacillaceae</taxon>
        <taxon>Paenibacillus</taxon>
    </lineage>
</organism>
<name>A0ABX2DGN0_9BACL</name>
<gene>
    <name evidence="3" type="ORF">HQN87_00420</name>
</gene>